<keyword evidence="2" id="KW-0812">Transmembrane</keyword>
<evidence type="ECO:0000313" key="4">
    <source>
        <dbReference type="Proteomes" id="UP000018851"/>
    </source>
</evidence>
<accession>W0A7J6</accession>
<dbReference type="RefSeq" id="WP_025291336.1">
    <property type="nucleotide sequence ID" value="NZ_CP006644.1"/>
</dbReference>
<evidence type="ECO:0000256" key="2">
    <source>
        <dbReference type="SAM" id="Phobius"/>
    </source>
</evidence>
<organism evidence="3 4">
    <name type="scientific">Sphingomonas sanxanigenens DSM 19645 = NX02</name>
    <dbReference type="NCBI Taxonomy" id="1123269"/>
    <lineage>
        <taxon>Bacteria</taxon>
        <taxon>Pseudomonadati</taxon>
        <taxon>Pseudomonadota</taxon>
        <taxon>Alphaproteobacteria</taxon>
        <taxon>Sphingomonadales</taxon>
        <taxon>Sphingomonadaceae</taxon>
        <taxon>Sphingomonas</taxon>
    </lineage>
</organism>
<dbReference type="AlphaFoldDB" id="W0A7J6"/>
<evidence type="ECO:0000256" key="1">
    <source>
        <dbReference type="SAM" id="MobiDB-lite"/>
    </source>
</evidence>
<dbReference type="Proteomes" id="UP000018851">
    <property type="component" value="Chromosome"/>
</dbReference>
<gene>
    <name evidence="3" type="ORF">NX02_06655</name>
</gene>
<dbReference type="HOGENOM" id="CLU_1585428_0_0_5"/>
<reference evidence="3 4" key="1">
    <citation type="submission" date="2013-07" db="EMBL/GenBank/DDBJ databases">
        <title>Completed genome of Sphingomonas sanxanigenens NX02.</title>
        <authorList>
            <person name="Ma T."/>
            <person name="Huang H."/>
            <person name="Wu M."/>
            <person name="Li X."/>
            <person name="Li G."/>
        </authorList>
    </citation>
    <scope>NUCLEOTIDE SEQUENCE [LARGE SCALE GENOMIC DNA]</scope>
    <source>
        <strain evidence="3 4">NX02</strain>
    </source>
</reference>
<evidence type="ECO:0000313" key="3">
    <source>
        <dbReference type="EMBL" id="AHE53061.1"/>
    </source>
</evidence>
<feature type="transmembrane region" description="Helical" evidence="2">
    <location>
        <begin position="6"/>
        <end position="23"/>
    </location>
</feature>
<keyword evidence="2" id="KW-1133">Transmembrane helix</keyword>
<feature type="region of interest" description="Disordered" evidence="1">
    <location>
        <begin position="149"/>
        <end position="168"/>
    </location>
</feature>
<proteinExistence type="predicted"/>
<feature type="compositionally biased region" description="Low complexity" evidence="1">
    <location>
        <begin position="151"/>
        <end position="168"/>
    </location>
</feature>
<keyword evidence="4" id="KW-1185">Reference proteome</keyword>
<sequence>MTWIIGGIVALAVIAGALLLLGRRRRDRADAPRADAPDIPPLPAFAPQATAATSGDTAIEPTRRPQPAPVFNAAPAPAAVVAAAQDRKTALRDRFAGEPVDPYLAEVARRRAVTSAAPVDPYLAEIERRRATAPAAPVDPYLAEIQRRRTAPPAGIAPAPASREPALV</sequence>
<dbReference type="KEGG" id="ssan:NX02_06655"/>
<keyword evidence="2" id="KW-0472">Membrane</keyword>
<name>W0A7J6_9SPHN</name>
<dbReference type="EMBL" id="CP006644">
    <property type="protein sequence ID" value="AHE53061.1"/>
    <property type="molecule type" value="Genomic_DNA"/>
</dbReference>
<protein>
    <submittedName>
        <fullName evidence="3">Uncharacterized protein</fullName>
    </submittedName>
</protein>
<dbReference type="PATRIC" id="fig|1123269.5.peg.1290"/>